<evidence type="ECO:0000313" key="3">
    <source>
        <dbReference type="EMBL" id="SNS23601.1"/>
    </source>
</evidence>
<dbReference type="InterPro" id="IPR024724">
    <property type="entry name" value="MoaF_N"/>
</dbReference>
<reference evidence="4" key="1">
    <citation type="submission" date="2017-06" db="EMBL/GenBank/DDBJ databases">
        <authorList>
            <person name="Varghese N."/>
            <person name="Submissions S."/>
        </authorList>
    </citation>
    <scope>NUCLEOTIDE SEQUENCE [LARGE SCALE GENOMIC DNA]</scope>
    <source>
        <strain evidence="4">DSM 45423</strain>
    </source>
</reference>
<name>A0A239CVB3_9ACTN</name>
<feature type="domain" description="MoaF C-terminal" evidence="2">
    <location>
        <begin position="154"/>
        <end position="263"/>
    </location>
</feature>
<dbReference type="Proteomes" id="UP000198386">
    <property type="component" value="Unassembled WGS sequence"/>
</dbReference>
<dbReference type="InterPro" id="IPR035348">
    <property type="entry name" value="MoaF_C"/>
</dbReference>
<evidence type="ECO:0000259" key="2">
    <source>
        <dbReference type="Pfam" id="PF17409"/>
    </source>
</evidence>
<dbReference type="RefSeq" id="WP_089403574.1">
    <property type="nucleotide sequence ID" value="NZ_FZOH01000003.1"/>
</dbReference>
<keyword evidence="4" id="KW-1185">Reference proteome</keyword>
<sequence length="277" mass="30765">MTTTPAFSWAKDDWASLTEMADGFDEYRPPLSAALAGRRLELRCRVPGEAGTDFTLIHEFEAETLRWTVQDGAGTRDGSETYELFEMQPGLFFLHYRRSGEDHPVVVTMALDTDSGQATGTVGELGLRPEPHLARQRWFQGQLAGTDATGNGAHQRTTELIGHRVRYAYSSDDVYDHVYLNENLFTWLCLGGAELGVGDTDSATYWKLRDETYLFSWLEKNVGVEGMVLIDLAALRTVGIQFGLDQQSGDLVNLTMGAYAQDFGRVPGVDESRPRPA</sequence>
<evidence type="ECO:0000259" key="1">
    <source>
        <dbReference type="Pfam" id="PF10703"/>
    </source>
</evidence>
<dbReference type="Gene3D" id="2.40.128.20">
    <property type="match status" value="1"/>
</dbReference>
<proteinExistence type="predicted"/>
<feature type="domain" description="Molybdenum cofactor biosynthesis protein F N-terminal" evidence="1">
    <location>
        <begin position="13"/>
        <end position="125"/>
    </location>
</feature>
<dbReference type="EMBL" id="FZOH01000003">
    <property type="protein sequence ID" value="SNS23601.1"/>
    <property type="molecule type" value="Genomic_DNA"/>
</dbReference>
<dbReference type="Pfam" id="PF10703">
    <property type="entry name" value="MoaF"/>
    <property type="match status" value="1"/>
</dbReference>
<evidence type="ECO:0000313" key="4">
    <source>
        <dbReference type="Proteomes" id="UP000198386"/>
    </source>
</evidence>
<gene>
    <name evidence="3" type="ORF">SAMN04488107_1819</name>
</gene>
<organism evidence="3 4">
    <name type="scientific">Geodermatophilus saharensis</name>
    <dbReference type="NCBI Taxonomy" id="1137994"/>
    <lineage>
        <taxon>Bacteria</taxon>
        <taxon>Bacillati</taxon>
        <taxon>Actinomycetota</taxon>
        <taxon>Actinomycetes</taxon>
        <taxon>Geodermatophilales</taxon>
        <taxon>Geodermatophilaceae</taxon>
        <taxon>Geodermatophilus</taxon>
    </lineage>
</organism>
<dbReference type="InterPro" id="IPR012674">
    <property type="entry name" value="Calycin"/>
</dbReference>
<protein>
    <submittedName>
        <fullName evidence="3">Molybdenum cofactor biosynthesis protein F</fullName>
    </submittedName>
</protein>
<dbReference type="OrthoDB" id="2560583at2"/>
<dbReference type="AlphaFoldDB" id="A0A239CVB3"/>
<accession>A0A239CVB3</accession>
<dbReference type="Pfam" id="PF17409">
    <property type="entry name" value="MoaF_C"/>
    <property type="match status" value="1"/>
</dbReference>